<protein>
    <recommendedName>
        <fullName evidence="4">Jacalin-type lectin domain-containing protein</fullName>
    </recommendedName>
</protein>
<evidence type="ECO:0000256" key="3">
    <source>
        <dbReference type="SAM" id="MobiDB-lite"/>
    </source>
</evidence>
<dbReference type="SUPFAM" id="SSF51101">
    <property type="entry name" value="Mannose-binding lectins"/>
    <property type="match status" value="1"/>
</dbReference>
<dbReference type="InterPro" id="IPR052321">
    <property type="entry name" value="PolyBind_ProtTraffic"/>
</dbReference>
<dbReference type="PANTHER" id="PTHR33589:SF1">
    <property type="entry name" value="ZYMOGEN GRANULE PROTEIN 16 HOMOLOG B"/>
    <property type="match status" value="1"/>
</dbReference>
<feature type="domain" description="Jacalin-type lectin" evidence="4">
    <location>
        <begin position="34"/>
        <end position="168"/>
    </location>
</feature>
<evidence type="ECO:0000259" key="4">
    <source>
        <dbReference type="PROSITE" id="PS51752"/>
    </source>
</evidence>
<proteinExistence type="predicted"/>
<dbReference type="Pfam" id="PF01419">
    <property type="entry name" value="Jacalin"/>
    <property type="match status" value="1"/>
</dbReference>
<dbReference type="AlphaFoldDB" id="A0A8C9UP20"/>
<organism evidence="5 6">
    <name type="scientific">Spermophilus dauricus</name>
    <name type="common">Daurian ground squirrel</name>
    <dbReference type="NCBI Taxonomy" id="99837"/>
    <lineage>
        <taxon>Eukaryota</taxon>
        <taxon>Metazoa</taxon>
        <taxon>Chordata</taxon>
        <taxon>Craniata</taxon>
        <taxon>Vertebrata</taxon>
        <taxon>Euteleostomi</taxon>
        <taxon>Mammalia</taxon>
        <taxon>Eutheria</taxon>
        <taxon>Euarchontoglires</taxon>
        <taxon>Glires</taxon>
        <taxon>Rodentia</taxon>
        <taxon>Sciuromorpha</taxon>
        <taxon>Sciuridae</taxon>
        <taxon>Xerinae</taxon>
        <taxon>Marmotini</taxon>
        <taxon>Spermophilus</taxon>
    </lineage>
</organism>
<dbReference type="Ensembl" id="ENSSDAT00000011802.1">
    <property type="protein sequence ID" value="ENSSDAP00000010394.1"/>
    <property type="gene ID" value="ENSSDAG00000009454.1"/>
</dbReference>
<dbReference type="InterPro" id="IPR036404">
    <property type="entry name" value="Jacalin-like_lectin_dom_sf"/>
</dbReference>
<sequence>ILLRMTSGTLPSSCSHLIQEEMEPWGGWVMDSRSQAPQLLGPRVSGSRVQEGAGPRGPGSTGCLGLGLSPSIQLQLGDFWDAVQGIPGGTSQELILGPNEYITEIHGTFLLNLKHLIVCTSRPRCASFGKTVGQAFSAFPKEEGEVLKGICGVHGVFGIRGISLQWGQPPTTSDTQGSDYSDQIPADTQSQSESKK</sequence>
<keyword evidence="1" id="KW-0732">Signal</keyword>
<dbReference type="SMART" id="SM00915">
    <property type="entry name" value="Jacalin"/>
    <property type="match status" value="1"/>
</dbReference>
<dbReference type="PROSITE" id="PS51752">
    <property type="entry name" value="JACALIN_LECTIN"/>
    <property type="match status" value="1"/>
</dbReference>
<reference evidence="5" key="1">
    <citation type="submission" date="2025-08" db="UniProtKB">
        <authorList>
            <consortium name="Ensembl"/>
        </authorList>
    </citation>
    <scope>IDENTIFICATION</scope>
</reference>
<dbReference type="PANTHER" id="PTHR33589">
    <property type="entry name" value="OS11G0524900 PROTEIN"/>
    <property type="match status" value="1"/>
</dbReference>
<dbReference type="GO" id="GO:0005615">
    <property type="term" value="C:extracellular space"/>
    <property type="evidence" value="ECO:0007669"/>
    <property type="project" value="TreeGrafter"/>
</dbReference>
<evidence type="ECO:0000313" key="5">
    <source>
        <dbReference type="Ensembl" id="ENSSDAP00000010394.1"/>
    </source>
</evidence>
<evidence type="ECO:0000256" key="1">
    <source>
        <dbReference type="ARBA" id="ARBA00022729"/>
    </source>
</evidence>
<feature type="region of interest" description="Disordered" evidence="3">
    <location>
        <begin position="168"/>
        <end position="196"/>
    </location>
</feature>
<evidence type="ECO:0000313" key="6">
    <source>
        <dbReference type="Proteomes" id="UP000694422"/>
    </source>
</evidence>
<name>A0A8C9UP20_SPEDA</name>
<dbReference type="InterPro" id="IPR001229">
    <property type="entry name" value="Jacalin-like_lectin_dom"/>
</dbReference>
<evidence type="ECO:0000256" key="2">
    <source>
        <dbReference type="ARBA" id="ARBA00022734"/>
    </source>
</evidence>
<accession>A0A8C9UP20</accession>
<dbReference type="GO" id="GO:0030246">
    <property type="term" value="F:carbohydrate binding"/>
    <property type="evidence" value="ECO:0007669"/>
    <property type="project" value="UniProtKB-KW"/>
</dbReference>
<keyword evidence="2" id="KW-0430">Lectin</keyword>
<reference evidence="5" key="2">
    <citation type="submission" date="2025-09" db="UniProtKB">
        <authorList>
            <consortium name="Ensembl"/>
        </authorList>
    </citation>
    <scope>IDENTIFICATION</scope>
</reference>
<keyword evidence="6" id="KW-1185">Reference proteome</keyword>
<dbReference type="Proteomes" id="UP000694422">
    <property type="component" value="Unplaced"/>
</dbReference>
<feature type="region of interest" description="Disordered" evidence="3">
    <location>
        <begin position="39"/>
        <end position="60"/>
    </location>
</feature>
<dbReference type="Gene3D" id="2.100.10.30">
    <property type="entry name" value="Jacalin-like lectin domain"/>
    <property type="match status" value="1"/>
</dbReference>